<organism evidence="1 2">
    <name type="scientific">Synechocystis salina LEGE 00031</name>
    <dbReference type="NCBI Taxonomy" id="1828736"/>
    <lineage>
        <taxon>Bacteria</taxon>
        <taxon>Bacillati</taxon>
        <taxon>Cyanobacteriota</taxon>
        <taxon>Cyanophyceae</taxon>
        <taxon>Synechococcales</taxon>
        <taxon>Merismopediaceae</taxon>
        <taxon>Synechocystis</taxon>
    </lineage>
</organism>
<gene>
    <name evidence="1" type="ORF">IQ217_14345</name>
</gene>
<dbReference type="Proteomes" id="UP000658720">
    <property type="component" value="Unassembled WGS sequence"/>
</dbReference>
<evidence type="ECO:0008006" key="3">
    <source>
        <dbReference type="Google" id="ProtNLM"/>
    </source>
</evidence>
<protein>
    <recommendedName>
        <fullName evidence="3">AAA domain-containing protein</fullName>
    </recommendedName>
</protein>
<proteinExistence type="predicted"/>
<dbReference type="InterPro" id="IPR027417">
    <property type="entry name" value="P-loop_NTPase"/>
</dbReference>
<comment type="caution">
    <text evidence="1">The sequence shown here is derived from an EMBL/GenBank/DDBJ whole genome shotgun (WGS) entry which is preliminary data.</text>
</comment>
<dbReference type="RefSeq" id="WP_194020468.1">
    <property type="nucleotide sequence ID" value="NZ_JADEVV010000045.1"/>
</dbReference>
<accession>A0ABR9VUH7</accession>
<keyword evidence="2" id="KW-1185">Reference proteome</keyword>
<dbReference type="Gene3D" id="3.40.50.300">
    <property type="entry name" value="P-loop containing nucleotide triphosphate hydrolases"/>
    <property type="match status" value="1"/>
</dbReference>
<dbReference type="SUPFAM" id="SSF52540">
    <property type="entry name" value="P-loop containing nucleoside triphosphate hydrolases"/>
    <property type="match status" value="1"/>
</dbReference>
<evidence type="ECO:0000313" key="2">
    <source>
        <dbReference type="Proteomes" id="UP000658720"/>
    </source>
</evidence>
<name>A0ABR9VUH7_9SYNC</name>
<dbReference type="EMBL" id="JADEVV010000045">
    <property type="protein sequence ID" value="MBE9254999.1"/>
    <property type="molecule type" value="Genomic_DNA"/>
</dbReference>
<reference evidence="1 2" key="1">
    <citation type="submission" date="2020-10" db="EMBL/GenBank/DDBJ databases">
        <authorList>
            <person name="Castelo-Branco R."/>
            <person name="Eusebio N."/>
            <person name="Adriana R."/>
            <person name="Vieira A."/>
            <person name="Brugerolle De Fraissinette N."/>
            <person name="Rezende De Castro R."/>
            <person name="Schneider M.P."/>
            <person name="Vasconcelos V."/>
            <person name="Leao P.N."/>
        </authorList>
    </citation>
    <scope>NUCLEOTIDE SEQUENCE [LARGE SCALE GENOMIC DNA]</scope>
    <source>
        <strain evidence="1 2">LEGE 00031</strain>
    </source>
</reference>
<sequence>MYLRECLIENVGPITALDVSLDLDTAGNPKPLILVGKNGTGKTIFLAYILDALAELARVHPIFSSSMILSINTYTWMRFRIRL</sequence>
<evidence type="ECO:0000313" key="1">
    <source>
        <dbReference type="EMBL" id="MBE9254999.1"/>
    </source>
</evidence>